<organism evidence="2">
    <name type="scientific">Psilocybe cubensis</name>
    <name type="common">Psychedelic mushroom</name>
    <name type="synonym">Stropharia cubensis</name>
    <dbReference type="NCBI Taxonomy" id="181762"/>
    <lineage>
        <taxon>Eukaryota</taxon>
        <taxon>Fungi</taxon>
        <taxon>Dikarya</taxon>
        <taxon>Basidiomycota</taxon>
        <taxon>Agaricomycotina</taxon>
        <taxon>Agaricomycetes</taxon>
        <taxon>Agaricomycetidae</taxon>
        <taxon>Agaricales</taxon>
        <taxon>Agaricineae</taxon>
        <taxon>Strophariaceae</taxon>
        <taxon>Psilocybe</taxon>
    </lineage>
</organism>
<accession>A0A8H7XN93</accession>
<feature type="compositionally biased region" description="Pro residues" evidence="1">
    <location>
        <begin position="172"/>
        <end position="195"/>
    </location>
</feature>
<name>A0A8H7XN93_PSICU</name>
<sequence length="238" mass="25205">MNMASEAEYVPVHSSEKLAAFSRSWSGGSSAEPIDLDEDHSAQHTSHELNNLSKVVNSQTPMVEETHTPSTISLRAEDILNMSPTIDMPAKTPSPIEHHHPMDASPDFFLNTSSSMNPSPSSSTKPLPMNPTPMAPSPSSSTKPSPMNPSPMDTSPSSSMNPSPSSSIRPSPMAPSPMAPSPMNPSPMNPSPMNPSPMAHSSINTLPVANSKLPMINLPVNMPLPMLPLTIISNTGAK</sequence>
<feature type="region of interest" description="Disordered" evidence="1">
    <location>
        <begin position="84"/>
        <end position="203"/>
    </location>
</feature>
<protein>
    <submittedName>
        <fullName evidence="2">Uncharacterized protein</fullName>
    </submittedName>
</protein>
<gene>
    <name evidence="2" type="ORF">JR316_012454</name>
</gene>
<feature type="compositionally biased region" description="Low complexity" evidence="1">
    <location>
        <begin position="137"/>
        <end position="171"/>
    </location>
</feature>
<evidence type="ECO:0000256" key="1">
    <source>
        <dbReference type="SAM" id="MobiDB-lite"/>
    </source>
</evidence>
<proteinExistence type="predicted"/>
<dbReference type="EMBL" id="JAFIQS010000018">
    <property type="protein sequence ID" value="KAG5162569.1"/>
    <property type="molecule type" value="Genomic_DNA"/>
</dbReference>
<feature type="region of interest" description="Disordered" evidence="1">
    <location>
        <begin position="25"/>
        <end position="48"/>
    </location>
</feature>
<feature type="compositionally biased region" description="Low complexity" evidence="1">
    <location>
        <begin position="111"/>
        <end position="127"/>
    </location>
</feature>
<evidence type="ECO:0000313" key="2">
    <source>
        <dbReference type="EMBL" id="KAG5162569.1"/>
    </source>
</evidence>
<dbReference type="AlphaFoldDB" id="A0A8H7XN93"/>
<comment type="caution">
    <text evidence="2">The sequence shown here is derived from an EMBL/GenBank/DDBJ whole genome shotgun (WGS) entry which is preliminary data.</text>
</comment>
<reference evidence="2" key="1">
    <citation type="submission" date="2021-02" db="EMBL/GenBank/DDBJ databases">
        <title>Psilocybe cubensis genome.</title>
        <authorList>
            <person name="Mckernan K.J."/>
            <person name="Crawford S."/>
            <person name="Trippe A."/>
            <person name="Kane L.T."/>
            <person name="Mclaughlin S."/>
        </authorList>
    </citation>
    <scope>NUCLEOTIDE SEQUENCE [LARGE SCALE GENOMIC DNA]</scope>
    <source>
        <strain evidence="2">MGC-MH-2018</strain>
    </source>
</reference>